<sequence length="293" mass="30672">MKIMDSPLFLLLGTGIFLGLVLPLGKIAAEAGIPAVLWAFLVSASAGTILWSGLLLSKKRIGFSGGRLRYYLVTAFISYALPNLLMLSAIPRLGAGYTGIMYTLSPVLTLLISVGFGLRRPNRLGVAGIVVGFVGAIMVAFTRGEVGKPAEPLWIAAALLLPLLLAIGNVYRTIDWPKDADPTELAAGSHLVAALMILAGVLLFSAEFPIYKLADIPAVTIAQAISSAGMFALFFRLQVVGGPIYLSQISYVAAALGLLSGIMFLGESYPPMTLAGAGFIAVGVGMTTRAQRG</sequence>
<feature type="transmembrane region" description="Helical" evidence="6">
    <location>
        <begin position="216"/>
        <end position="237"/>
    </location>
</feature>
<evidence type="ECO:0000259" key="7">
    <source>
        <dbReference type="Pfam" id="PF00892"/>
    </source>
</evidence>
<evidence type="ECO:0000313" key="8">
    <source>
        <dbReference type="EMBL" id="RAK33688.1"/>
    </source>
</evidence>
<feature type="transmembrane region" description="Helical" evidence="6">
    <location>
        <begin position="33"/>
        <end position="56"/>
    </location>
</feature>
<keyword evidence="5 6" id="KW-0472">Membrane</keyword>
<feature type="transmembrane region" description="Helical" evidence="6">
    <location>
        <begin position="183"/>
        <end position="204"/>
    </location>
</feature>
<dbReference type="PANTHER" id="PTHR32322">
    <property type="entry name" value="INNER MEMBRANE TRANSPORTER"/>
    <property type="match status" value="1"/>
</dbReference>
<protein>
    <submittedName>
        <fullName evidence="8">EamA-like transporter family protein</fullName>
    </submittedName>
</protein>
<feature type="domain" description="EamA" evidence="7">
    <location>
        <begin position="8"/>
        <end position="140"/>
    </location>
</feature>
<proteinExistence type="predicted"/>
<feature type="transmembrane region" description="Helical" evidence="6">
    <location>
        <begin position="272"/>
        <end position="290"/>
    </location>
</feature>
<dbReference type="Pfam" id="PF00892">
    <property type="entry name" value="EamA"/>
    <property type="match status" value="1"/>
</dbReference>
<dbReference type="GO" id="GO:0005886">
    <property type="term" value="C:plasma membrane"/>
    <property type="evidence" value="ECO:0007669"/>
    <property type="project" value="UniProtKB-SubCell"/>
</dbReference>
<feature type="transmembrane region" description="Helical" evidence="6">
    <location>
        <begin position="68"/>
        <end position="90"/>
    </location>
</feature>
<evidence type="ECO:0000256" key="1">
    <source>
        <dbReference type="ARBA" id="ARBA00004651"/>
    </source>
</evidence>
<gene>
    <name evidence="8" type="ORF">C7374_10110</name>
</gene>
<keyword evidence="3 6" id="KW-0812">Transmembrane</keyword>
<keyword evidence="2" id="KW-1003">Cell membrane</keyword>
<reference evidence="8 9" key="1">
    <citation type="submission" date="2018-06" db="EMBL/GenBank/DDBJ databases">
        <title>Genomic Encyclopedia of Type Strains, Phase IV (KMG-IV): sequencing the most valuable type-strain genomes for metagenomic binning, comparative biology and taxonomic classification.</title>
        <authorList>
            <person name="Goeker M."/>
        </authorList>
    </citation>
    <scope>NUCLEOTIDE SEQUENCE [LARGE SCALE GENOMIC DNA]</scope>
    <source>
        <strain evidence="8 9">DSM 26720</strain>
    </source>
</reference>
<dbReference type="InterPro" id="IPR000620">
    <property type="entry name" value="EamA_dom"/>
</dbReference>
<dbReference type="AlphaFoldDB" id="A0A364JY98"/>
<evidence type="ECO:0000256" key="4">
    <source>
        <dbReference type="ARBA" id="ARBA00022989"/>
    </source>
</evidence>
<dbReference type="EMBL" id="QLMK01000001">
    <property type="protein sequence ID" value="RAK33688.1"/>
    <property type="molecule type" value="Genomic_DNA"/>
</dbReference>
<dbReference type="PANTHER" id="PTHR32322:SF18">
    <property type="entry name" value="S-ADENOSYLMETHIONINE_S-ADENOSYLHOMOCYSTEINE TRANSPORTER"/>
    <property type="match status" value="1"/>
</dbReference>
<evidence type="ECO:0000256" key="6">
    <source>
        <dbReference type="SAM" id="Phobius"/>
    </source>
</evidence>
<dbReference type="OrthoDB" id="8688375at2"/>
<keyword evidence="4 6" id="KW-1133">Transmembrane helix</keyword>
<organism evidence="8 9">
    <name type="scientific">Falsochrobactrum ovis</name>
    <dbReference type="NCBI Taxonomy" id="1293442"/>
    <lineage>
        <taxon>Bacteria</taxon>
        <taxon>Pseudomonadati</taxon>
        <taxon>Pseudomonadota</taxon>
        <taxon>Alphaproteobacteria</taxon>
        <taxon>Hyphomicrobiales</taxon>
        <taxon>Brucellaceae</taxon>
        <taxon>Falsochrobactrum</taxon>
    </lineage>
</organism>
<evidence type="ECO:0000313" key="9">
    <source>
        <dbReference type="Proteomes" id="UP000249453"/>
    </source>
</evidence>
<accession>A0A364JY98</accession>
<evidence type="ECO:0000256" key="5">
    <source>
        <dbReference type="ARBA" id="ARBA00023136"/>
    </source>
</evidence>
<feature type="transmembrane region" description="Helical" evidence="6">
    <location>
        <begin position="124"/>
        <end position="141"/>
    </location>
</feature>
<comment type="subcellular location">
    <subcellularLocation>
        <location evidence="1">Cell membrane</location>
        <topology evidence="1">Multi-pass membrane protein</topology>
    </subcellularLocation>
</comment>
<dbReference type="InterPro" id="IPR050638">
    <property type="entry name" value="AA-Vitamin_Transporters"/>
</dbReference>
<dbReference type="SUPFAM" id="SSF103481">
    <property type="entry name" value="Multidrug resistance efflux transporter EmrE"/>
    <property type="match status" value="1"/>
</dbReference>
<feature type="transmembrane region" description="Helical" evidence="6">
    <location>
        <begin position="96"/>
        <end position="117"/>
    </location>
</feature>
<feature type="transmembrane region" description="Helical" evidence="6">
    <location>
        <begin position="249"/>
        <end position="266"/>
    </location>
</feature>
<name>A0A364JY98_9HYPH</name>
<dbReference type="Proteomes" id="UP000249453">
    <property type="component" value="Unassembled WGS sequence"/>
</dbReference>
<evidence type="ECO:0000256" key="2">
    <source>
        <dbReference type="ARBA" id="ARBA00022475"/>
    </source>
</evidence>
<comment type="caution">
    <text evidence="8">The sequence shown here is derived from an EMBL/GenBank/DDBJ whole genome shotgun (WGS) entry which is preliminary data.</text>
</comment>
<feature type="transmembrane region" description="Helical" evidence="6">
    <location>
        <begin position="153"/>
        <end position="171"/>
    </location>
</feature>
<keyword evidence="9" id="KW-1185">Reference proteome</keyword>
<dbReference type="InterPro" id="IPR037185">
    <property type="entry name" value="EmrE-like"/>
</dbReference>
<evidence type="ECO:0000256" key="3">
    <source>
        <dbReference type="ARBA" id="ARBA00022692"/>
    </source>
</evidence>